<dbReference type="GO" id="GO:0005783">
    <property type="term" value="C:endoplasmic reticulum"/>
    <property type="evidence" value="ECO:0007669"/>
    <property type="project" value="TreeGrafter"/>
</dbReference>
<dbReference type="OMA" id="LFFFRED"/>
<dbReference type="InterPro" id="IPR004895">
    <property type="entry name" value="Prenylated_rab_accept_PRA1"/>
</dbReference>
<evidence type="ECO:0000256" key="7">
    <source>
        <dbReference type="RuleBase" id="RU363107"/>
    </source>
</evidence>
<comment type="function">
    <text evidence="1 7">May be involved in both secretory and endocytic intracellular trafficking in the endosomal/prevacuolar compartments.</text>
</comment>
<dbReference type="GO" id="GO:0016020">
    <property type="term" value="C:membrane"/>
    <property type="evidence" value="ECO:0007669"/>
    <property type="project" value="UniProtKB-SubCell"/>
</dbReference>
<organism evidence="8 9">
    <name type="scientific">Kalanchoe fedtschenkoi</name>
    <name type="common">Lavender scallops</name>
    <name type="synonym">South American air plant</name>
    <dbReference type="NCBI Taxonomy" id="63787"/>
    <lineage>
        <taxon>Eukaryota</taxon>
        <taxon>Viridiplantae</taxon>
        <taxon>Streptophyta</taxon>
        <taxon>Embryophyta</taxon>
        <taxon>Tracheophyta</taxon>
        <taxon>Spermatophyta</taxon>
        <taxon>Magnoliopsida</taxon>
        <taxon>eudicotyledons</taxon>
        <taxon>Gunneridae</taxon>
        <taxon>Pentapetalae</taxon>
        <taxon>Saxifragales</taxon>
        <taxon>Crassulaceae</taxon>
        <taxon>Kalanchoe</taxon>
    </lineage>
</organism>
<accession>A0A7N0U5C8</accession>
<dbReference type="EnsemblPlants" id="Kaladp0053s0555.1.v1.1">
    <property type="protein sequence ID" value="Kaladp0053s0555.1.v1.1.CDS.1"/>
    <property type="gene ID" value="Kaladp0053s0555.v1.1"/>
</dbReference>
<proteinExistence type="inferred from homology"/>
<dbReference type="GO" id="GO:0016192">
    <property type="term" value="P:vesicle-mediated transport"/>
    <property type="evidence" value="ECO:0007669"/>
    <property type="project" value="TreeGrafter"/>
</dbReference>
<evidence type="ECO:0000256" key="3">
    <source>
        <dbReference type="ARBA" id="ARBA00006483"/>
    </source>
</evidence>
<feature type="transmembrane region" description="Helical" evidence="7">
    <location>
        <begin position="147"/>
        <end position="164"/>
    </location>
</feature>
<keyword evidence="9" id="KW-1185">Reference proteome</keyword>
<dbReference type="PANTHER" id="PTHR19317">
    <property type="entry name" value="PRENYLATED RAB ACCEPTOR 1-RELATED"/>
    <property type="match status" value="1"/>
</dbReference>
<sequence>MLTPNNSSGAATYTTIPISSGDVLSRSFQSFTSSISRYRPWPEFIDLGTFDFPESISAVLDRVKKNARYFFVNYAIVISICAALSLIGSPLSLIVVAVVCGLWSLLYFFREDPLLVFGRVVGDRLVLTGLIVVSVIVVWSLGVASNLLWGTAIGIAASIVHGVFRNPQGLFLDEDEAFSDGLISSGSSQLPATLPQRK</sequence>
<keyword evidence="7" id="KW-0813">Transport</keyword>
<feature type="transmembrane region" description="Helical" evidence="7">
    <location>
        <begin position="93"/>
        <end position="109"/>
    </location>
</feature>
<protein>
    <recommendedName>
        <fullName evidence="7">PRA1 family protein</fullName>
    </recommendedName>
</protein>
<evidence type="ECO:0000313" key="8">
    <source>
        <dbReference type="EnsemblPlants" id="Kaladp0053s0555.1.v1.1.CDS.1"/>
    </source>
</evidence>
<name>A0A7N0U5C8_KALFE</name>
<keyword evidence="4 7" id="KW-0812">Transmembrane</keyword>
<evidence type="ECO:0000256" key="4">
    <source>
        <dbReference type="ARBA" id="ARBA00022692"/>
    </source>
</evidence>
<keyword evidence="6 7" id="KW-0472">Membrane</keyword>
<dbReference type="GO" id="GO:0005794">
    <property type="term" value="C:Golgi apparatus"/>
    <property type="evidence" value="ECO:0007669"/>
    <property type="project" value="TreeGrafter"/>
</dbReference>
<feature type="transmembrane region" description="Helical" evidence="7">
    <location>
        <begin position="69"/>
        <end position="87"/>
    </location>
</feature>
<comment type="similarity">
    <text evidence="3 7">Belongs to the PRA1 family.</text>
</comment>
<dbReference type="AlphaFoldDB" id="A0A7N0U5C8"/>
<dbReference type="PANTHER" id="PTHR19317:SF53">
    <property type="entry name" value="PRA1 FAMILY PROTEIN G1"/>
    <property type="match status" value="1"/>
</dbReference>
<evidence type="ECO:0000256" key="1">
    <source>
        <dbReference type="ARBA" id="ARBA00002501"/>
    </source>
</evidence>
<feature type="transmembrane region" description="Helical" evidence="7">
    <location>
        <begin position="121"/>
        <end position="141"/>
    </location>
</feature>
<comment type="subcellular location">
    <subcellularLocation>
        <location evidence="2 7">Membrane</location>
        <topology evidence="2 7">Multi-pass membrane protein</topology>
    </subcellularLocation>
</comment>
<evidence type="ECO:0000256" key="5">
    <source>
        <dbReference type="ARBA" id="ARBA00022989"/>
    </source>
</evidence>
<reference evidence="8" key="1">
    <citation type="submission" date="2021-01" db="UniProtKB">
        <authorList>
            <consortium name="EnsemblPlants"/>
        </authorList>
    </citation>
    <scope>IDENTIFICATION</scope>
</reference>
<dbReference type="Proteomes" id="UP000594263">
    <property type="component" value="Unplaced"/>
</dbReference>
<dbReference type="Pfam" id="PF03208">
    <property type="entry name" value="PRA1"/>
    <property type="match status" value="1"/>
</dbReference>
<dbReference type="Gramene" id="Kaladp0053s0555.1.v1.1">
    <property type="protein sequence ID" value="Kaladp0053s0555.1.v1.1.CDS.1"/>
    <property type="gene ID" value="Kaladp0053s0555.v1.1"/>
</dbReference>
<evidence type="ECO:0000256" key="2">
    <source>
        <dbReference type="ARBA" id="ARBA00004141"/>
    </source>
</evidence>
<keyword evidence="5 7" id="KW-1133">Transmembrane helix</keyword>
<evidence type="ECO:0000313" key="9">
    <source>
        <dbReference type="Proteomes" id="UP000594263"/>
    </source>
</evidence>
<evidence type="ECO:0000256" key="6">
    <source>
        <dbReference type="ARBA" id="ARBA00023136"/>
    </source>
</evidence>